<dbReference type="InterPro" id="IPR051540">
    <property type="entry name" value="S-2-haloacid_dehalogenase"/>
</dbReference>
<sequence>MLDPSQIRAITLDLDDTLWPIWPTIHRAEEVLLLWLKERAAKTAQLFDTPKALRAIRERVEQERPDLRHDLSAMRRESIRLALRQAGDDEDLATPAFDLFFAERQRVQLFDDALPALEFLARRWPVVAVTNGNADIHHIGIGRFFRDSFNVMRTGFAKPDARIFHLAAAAVDVPPSAVLHVGDDAKLDAVAARDAGMHAVWLNRSGLDWPVEKEHPPTTVASLQALCDMLAA</sequence>
<dbReference type="SFLD" id="SFLDS00003">
    <property type="entry name" value="Haloacid_Dehalogenase"/>
    <property type="match status" value="1"/>
</dbReference>
<dbReference type="SFLD" id="SFLDG01129">
    <property type="entry name" value="C1.5:_HAD__Beta-PGM__Phosphata"/>
    <property type="match status" value="1"/>
</dbReference>
<dbReference type="STRING" id="225991.MA05_12560"/>
<dbReference type="SUPFAM" id="SSF56784">
    <property type="entry name" value="HAD-like"/>
    <property type="match status" value="1"/>
</dbReference>
<evidence type="ECO:0000256" key="1">
    <source>
        <dbReference type="ARBA" id="ARBA00022801"/>
    </source>
</evidence>
<dbReference type="InterPro" id="IPR023214">
    <property type="entry name" value="HAD_sf"/>
</dbReference>
<accession>A0A014MMZ8</accession>
<gene>
    <name evidence="2" type="ORF">AX13_04320</name>
</gene>
<dbReference type="PANTHER" id="PTHR43316">
    <property type="entry name" value="HYDROLASE, HALOACID DELAHOGENASE-RELATED"/>
    <property type="match status" value="1"/>
</dbReference>
<dbReference type="Pfam" id="PF00702">
    <property type="entry name" value="Hydrolase"/>
    <property type="match status" value="1"/>
</dbReference>
<reference evidence="2 3" key="1">
    <citation type="submission" date="2014-01" db="EMBL/GenBank/DDBJ databases">
        <title>Interspecies Systems Biology Uncovers Metabolites Affecting C. elegans Gene Expression and Life History Traits.</title>
        <authorList>
            <person name="Watson E."/>
            <person name="Macneil L.T."/>
            <person name="Ritter A.D."/>
            <person name="Yilmaz L.S."/>
            <person name="Rosebrock A.P."/>
            <person name="Caudy A.A."/>
            <person name="Walhout A.J."/>
        </authorList>
    </citation>
    <scope>NUCLEOTIDE SEQUENCE [LARGE SCALE GENOMIC DNA]</scope>
    <source>
        <strain evidence="2 3">DA1877</strain>
    </source>
</reference>
<name>A0A014MMZ8_9BURK</name>
<dbReference type="NCBIfam" id="TIGR01509">
    <property type="entry name" value="HAD-SF-IA-v3"/>
    <property type="match status" value="1"/>
</dbReference>
<dbReference type="Proteomes" id="UP000020766">
    <property type="component" value="Unassembled WGS sequence"/>
</dbReference>
<dbReference type="InterPro" id="IPR006439">
    <property type="entry name" value="HAD-SF_hydro_IA"/>
</dbReference>
<dbReference type="InterPro" id="IPR036412">
    <property type="entry name" value="HAD-like_sf"/>
</dbReference>
<dbReference type="Gene3D" id="1.20.120.1600">
    <property type="match status" value="1"/>
</dbReference>
<dbReference type="RefSeq" id="WP_043384853.1">
    <property type="nucleotide sequence ID" value="NZ_JBOK01000015.1"/>
</dbReference>
<dbReference type="GeneID" id="74938992"/>
<proteinExistence type="predicted"/>
<dbReference type="AlphaFoldDB" id="A0A014MMZ8"/>
<dbReference type="PANTHER" id="PTHR43316:SF3">
    <property type="entry name" value="HALOACID DEHALOGENASE, TYPE II (AFU_ORTHOLOGUE AFUA_2G07750)-RELATED"/>
    <property type="match status" value="1"/>
</dbReference>
<dbReference type="EMBL" id="JBOK01000015">
    <property type="protein sequence ID" value="EXU79514.1"/>
    <property type="molecule type" value="Genomic_DNA"/>
</dbReference>
<comment type="caution">
    <text evidence="2">The sequence shown here is derived from an EMBL/GenBank/DDBJ whole genome shotgun (WGS) entry which is preliminary data.</text>
</comment>
<dbReference type="NCBIfam" id="TIGR01549">
    <property type="entry name" value="HAD-SF-IA-v1"/>
    <property type="match status" value="1"/>
</dbReference>
<keyword evidence="1 2" id="KW-0378">Hydrolase</keyword>
<evidence type="ECO:0000313" key="3">
    <source>
        <dbReference type="Proteomes" id="UP000020766"/>
    </source>
</evidence>
<evidence type="ECO:0000313" key="2">
    <source>
        <dbReference type="EMBL" id="EXU79514.1"/>
    </source>
</evidence>
<dbReference type="PATRIC" id="fig|1457173.3.peg.2535"/>
<dbReference type="Gene3D" id="3.40.50.1000">
    <property type="entry name" value="HAD superfamily/HAD-like"/>
    <property type="match status" value="1"/>
</dbReference>
<protein>
    <submittedName>
        <fullName evidence="2">HAD family hydrolase</fullName>
    </submittedName>
</protein>
<dbReference type="GO" id="GO:0016787">
    <property type="term" value="F:hydrolase activity"/>
    <property type="evidence" value="ECO:0007669"/>
    <property type="project" value="UniProtKB-KW"/>
</dbReference>
<organism evidence="2 3">
    <name type="scientific">Comamonas aquatica DA1877</name>
    <dbReference type="NCBI Taxonomy" id="1457173"/>
    <lineage>
        <taxon>Bacteria</taxon>
        <taxon>Pseudomonadati</taxon>
        <taxon>Pseudomonadota</taxon>
        <taxon>Betaproteobacteria</taxon>
        <taxon>Burkholderiales</taxon>
        <taxon>Comamonadaceae</taxon>
        <taxon>Comamonas</taxon>
    </lineage>
</organism>
<keyword evidence="3" id="KW-1185">Reference proteome</keyword>